<accession>A0A2I8EZ81</accession>
<feature type="compositionally biased region" description="Basic and acidic residues" evidence="4">
    <location>
        <begin position="1"/>
        <end position="20"/>
    </location>
</feature>
<dbReference type="EMBL" id="CP026113">
    <property type="protein sequence ID" value="AUT64933.1"/>
    <property type="molecule type" value="Genomic_DNA"/>
</dbReference>
<dbReference type="Gene3D" id="1.25.40.10">
    <property type="entry name" value="Tetratricopeptide repeat domain"/>
    <property type="match status" value="2"/>
</dbReference>
<evidence type="ECO:0000256" key="2">
    <source>
        <dbReference type="ARBA" id="ARBA00022803"/>
    </source>
</evidence>
<dbReference type="Pfam" id="PF14559">
    <property type="entry name" value="TPR_19"/>
    <property type="match status" value="1"/>
</dbReference>
<dbReference type="Pfam" id="PF13432">
    <property type="entry name" value="TPR_16"/>
    <property type="match status" value="1"/>
</dbReference>
<sequence length="501" mass="55206">MAGYDNDRDRLDSGEHKESRAPSGYDDLSETAELAEKLIRTVSPEVQDIARNCAILHWFDKDVLSAAAMSQGVPVDITVEEISRLPFVERLPFGLAYHGKTRKALLKKYAKERSSEFSSFASVVARAYERRTDQSIAFAERLYCLFIAGDEEAATKVRDAALKSAAQRQDWQFFASILDLQGEAESLAFVKPAEVTAHVWIARGVVAKLRKDLDGAINAFNAALELSSDQPAALINRGLTFRMQGKPDKALSDLTAAIDLKPDEPAAFCGRGLVWKDKKDSERALDDFGRCLQLKADYLPALINRGLLFRSLADPEKAINDLIAATLIAPQNPDVSYNLALAYYDLGQLTEARNSLDKTIKLAPSPDAYNIRAAIYRWLDLPRRAVQDAQRALSFAPDDVTAKMNLAGAMVEGGQTPKGLQIIRELLDSLDESETYGLAALNAVAGKRSVAIELLKQCADLDVRWLQSDPDFRGLHSEPEFQAIADLGSSGAWRPRSSTKR</sequence>
<dbReference type="AlphaFoldDB" id="A0A2I8EZ81"/>
<evidence type="ECO:0000313" key="5">
    <source>
        <dbReference type="EMBL" id="AUT64933.1"/>
    </source>
</evidence>
<dbReference type="KEGG" id="pter:C2L65_35580"/>
<organism evidence="5 6">
    <name type="scientific">Paraburkholderia terrae</name>
    <dbReference type="NCBI Taxonomy" id="311230"/>
    <lineage>
        <taxon>Bacteria</taxon>
        <taxon>Pseudomonadati</taxon>
        <taxon>Pseudomonadota</taxon>
        <taxon>Betaproteobacteria</taxon>
        <taxon>Burkholderiales</taxon>
        <taxon>Burkholderiaceae</taxon>
        <taxon>Paraburkholderia</taxon>
    </lineage>
</organism>
<feature type="repeat" description="TPR" evidence="3">
    <location>
        <begin position="231"/>
        <end position="264"/>
    </location>
</feature>
<dbReference type="InterPro" id="IPR050498">
    <property type="entry name" value="Ycf3"/>
</dbReference>
<keyword evidence="2 3" id="KW-0802">TPR repeat</keyword>
<gene>
    <name evidence="5" type="ORF">C2L65_35580</name>
</gene>
<keyword evidence="1" id="KW-0677">Repeat</keyword>
<reference evidence="5 6" key="1">
    <citation type="submission" date="2018-01" db="EMBL/GenBank/DDBJ databases">
        <title>Species boundaries and ecological features among Paraburkholderia terrae DSMZ17804T, P. hospita DSMZ17164T and P. caribensis DSMZ13236T.</title>
        <authorList>
            <person name="Pratama A.A."/>
        </authorList>
    </citation>
    <scope>NUCLEOTIDE SEQUENCE [LARGE SCALE GENOMIC DNA]</scope>
    <source>
        <strain evidence="5 6">DSM 17804</strain>
    </source>
</reference>
<dbReference type="GO" id="GO:0046813">
    <property type="term" value="P:receptor-mediated virion attachment to host cell"/>
    <property type="evidence" value="ECO:0007669"/>
    <property type="project" value="TreeGrafter"/>
</dbReference>
<dbReference type="Proteomes" id="UP000243502">
    <property type="component" value="Chromosome 3"/>
</dbReference>
<dbReference type="PROSITE" id="PS50005">
    <property type="entry name" value="TPR"/>
    <property type="match status" value="3"/>
</dbReference>
<dbReference type="GO" id="GO:0009279">
    <property type="term" value="C:cell outer membrane"/>
    <property type="evidence" value="ECO:0007669"/>
    <property type="project" value="TreeGrafter"/>
</dbReference>
<dbReference type="SUPFAM" id="SSF48452">
    <property type="entry name" value="TPR-like"/>
    <property type="match status" value="2"/>
</dbReference>
<dbReference type="RefSeq" id="WP_042309643.1">
    <property type="nucleotide sequence ID" value="NZ_CP026113.1"/>
</dbReference>
<dbReference type="InterPro" id="IPR019734">
    <property type="entry name" value="TPR_rpt"/>
</dbReference>
<evidence type="ECO:0000256" key="3">
    <source>
        <dbReference type="PROSITE-ProRule" id="PRU00339"/>
    </source>
</evidence>
<feature type="repeat" description="TPR" evidence="3">
    <location>
        <begin position="197"/>
        <end position="230"/>
    </location>
</feature>
<name>A0A2I8EZ81_9BURK</name>
<proteinExistence type="predicted"/>
<protein>
    <submittedName>
        <fullName evidence="5">Tetratricopeptide repeat protein</fullName>
    </submittedName>
</protein>
<dbReference type="SMART" id="SM00028">
    <property type="entry name" value="TPR"/>
    <property type="match status" value="6"/>
</dbReference>
<dbReference type="NCBIfam" id="NF047558">
    <property type="entry name" value="TPR_END_plus"/>
    <property type="match status" value="1"/>
</dbReference>
<feature type="repeat" description="TPR" evidence="3">
    <location>
        <begin position="333"/>
        <end position="366"/>
    </location>
</feature>
<evidence type="ECO:0000256" key="1">
    <source>
        <dbReference type="ARBA" id="ARBA00022737"/>
    </source>
</evidence>
<feature type="region of interest" description="Disordered" evidence="4">
    <location>
        <begin position="1"/>
        <end position="26"/>
    </location>
</feature>
<evidence type="ECO:0000256" key="4">
    <source>
        <dbReference type="SAM" id="MobiDB-lite"/>
    </source>
</evidence>
<dbReference type="OrthoDB" id="9814129at2"/>
<dbReference type="PANTHER" id="PTHR44858">
    <property type="entry name" value="TETRATRICOPEPTIDE REPEAT PROTEIN 6"/>
    <property type="match status" value="1"/>
</dbReference>
<dbReference type="PANTHER" id="PTHR44858:SF1">
    <property type="entry name" value="UDP-N-ACETYLGLUCOSAMINE--PEPTIDE N-ACETYLGLUCOSAMINYLTRANSFERASE SPINDLY-RELATED"/>
    <property type="match status" value="1"/>
</dbReference>
<dbReference type="InterPro" id="IPR011990">
    <property type="entry name" value="TPR-like_helical_dom_sf"/>
</dbReference>
<evidence type="ECO:0000313" key="6">
    <source>
        <dbReference type="Proteomes" id="UP000243502"/>
    </source>
</evidence>